<sequence length="124" mass="14004">MAQGQKQEKISDTVKSVGLSPSQMEHLVMAYLCMEKPKVDWKKLGEFCKVTPSSARTVFTKSRRCLERWEDQRTAGAATKEAEETEEAGEDEEVEQTEETKHEEDDNEDSVEAVEAAHAEDPKN</sequence>
<name>A0A0M9WEV5_9EURO</name>
<protein>
    <recommendedName>
        <fullName evidence="4">Myb-like domain-containing protein</fullName>
    </recommendedName>
</protein>
<dbReference type="AlphaFoldDB" id="A0A0M9WEV5"/>
<evidence type="ECO:0000256" key="1">
    <source>
        <dbReference type="SAM" id="MobiDB-lite"/>
    </source>
</evidence>
<dbReference type="EMBL" id="LHQQ01000111">
    <property type="protein sequence ID" value="KOS42209.1"/>
    <property type="molecule type" value="Genomic_DNA"/>
</dbReference>
<comment type="caution">
    <text evidence="2">The sequence shown here is derived from an EMBL/GenBank/DDBJ whole genome shotgun (WGS) entry which is preliminary data.</text>
</comment>
<organism evidence="2 3">
    <name type="scientific">Penicillium nordicum</name>
    <dbReference type="NCBI Taxonomy" id="229535"/>
    <lineage>
        <taxon>Eukaryota</taxon>
        <taxon>Fungi</taxon>
        <taxon>Dikarya</taxon>
        <taxon>Ascomycota</taxon>
        <taxon>Pezizomycotina</taxon>
        <taxon>Eurotiomycetes</taxon>
        <taxon>Eurotiomycetidae</taxon>
        <taxon>Eurotiales</taxon>
        <taxon>Aspergillaceae</taxon>
        <taxon>Penicillium</taxon>
    </lineage>
</organism>
<proteinExistence type="predicted"/>
<accession>A0A0M9WEV5</accession>
<feature type="compositionally biased region" description="Basic and acidic residues" evidence="1">
    <location>
        <begin position="1"/>
        <end position="12"/>
    </location>
</feature>
<reference evidence="2 3" key="1">
    <citation type="submission" date="2015-08" db="EMBL/GenBank/DDBJ databases">
        <title>Genome sequencing of Penicillium nordicum.</title>
        <authorList>
            <person name="Nguyen H.D."/>
            <person name="Seifert K.A."/>
        </authorList>
    </citation>
    <scope>NUCLEOTIDE SEQUENCE [LARGE SCALE GENOMIC DNA]</scope>
    <source>
        <strain evidence="2 3">DAOMC 185683</strain>
    </source>
</reference>
<feature type="region of interest" description="Disordered" evidence="1">
    <location>
        <begin position="70"/>
        <end position="124"/>
    </location>
</feature>
<keyword evidence="3" id="KW-1185">Reference proteome</keyword>
<evidence type="ECO:0008006" key="4">
    <source>
        <dbReference type="Google" id="ProtNLM"/>
    </source>
</evidence>
<gene>
    <name evidence="2" type="ORF">ACN38_g6882</name>
</gene>
<feature type="compositionally biased region" description="Acidic residues" evidence="1">
    <location>
        <begin position="83"/>
        <end position="97"/>
    </location>
</feature>
<dbReference type="OrthoDB" id="5403747at2759"/>
<dbReference type="Proteomes" id="UP000037696">
    <property type="component" value="Unassembled WGS sequence"/>
</dbReference>
<evidence type="ECO:0000313" key="3">
    <source>
        <dbReference type="Proteomes" id="UP000037696"/>
    </source>
</evidence>
<evidence type="ECO:0000313" key="2">
    <source>
        <dbReference type="EMBL" id="KOS42209.1"/>
    </source>
</evidence>
<feature type="compositionally biased region" description="Basic and acidic residues" evidence="1">
    <location>
        <begin position="115"/>
        <end position="124"/>
    </location>
</feature>
<feature type="region of interest" description="Disordered" evidence="1">
    <location>
        <begin position="1"/>
        <end position="21"/>
    </location>
</feature>